<dbReference type="Proteomes" id="UP000694920">
    <property type="component" value="Unplaced"/>
</dbReference>
<dbReference type="InterPro" id="IPR036322">
    <property type="entry name" value="WD40_repeat_dom_sf"/>
</dbReference>
<organism evidence="2 3">
    <name type="scientific">Cephus cinctus</name>
    <name type="common">Wheat stem sawfly</name>
    <dbReference type="NCBI Taxonomy" id="211228"/>
    <lineage>
        <taxon>Eukaryota</taxon>
        <taxon>Metazoa</taxon>
        <taxon>Ecdysozoa</taxon>
        <taxon>Arthropoda</taxon>
        <taxon>Hexapoda</taxon>
        <taxon>Insecta</taxon>
        <taxon>Pterygota</taxon>
        <taxon>Neoptera</taxon>
        <taxon>Endopterygota</taxon>
        <taxon>Hymenoptera</taxon>
        <taxon>Cephoidea</taxon>
        <taxon>Cephidae</taxon>
        <taxon>Cephus</taxon>
    </lineage>
</organism>
<dbReference type="SMART" id="SM00320">
    <property type="entry name" value="WD40"/>
    <property type="match status" value="5"/>
</dbReference>
<dbReference type="PANTHER" id="PTHR45532:SF1">
    <property type="entry name" value="WD REPEAT-CONTAINING PROTEIN 97"/>
    <property type="match status" value="1"/>
</dbReference>
<evidence type="ECO:0000313" key="2">
    <source>
        <dbReference type="Proteomes" id="UP000694920"/>
    </source>
</evidence>
<keyword evidence="2" id="KW-1185">Reference proteome</keyword>
<dbReference type="Pfam" id="PF00400">
    <property type="entry name" value="WD40"/>
    <property type="match status" value="2"/>
</dbReference>
<dbReference type="Gene3D" id="2.130.10.10">
    <property type="entry name" value="YVTN repeat-like/Quinoprotein amine dehydrogenase"/>
    <property type="match status" value="2"/>
</dbReference>
<dbReference type="SUPFAM" id="SSF50978">
    <property type="entry name" value="WD40 repeat-like"/>
    <property type="match status" value="2"/>
</dbReference>
<keyword evidence="1" id="KW-0853">WD repeat</keyword>
<dbReference type="GeneID" id="107269989"/>
<evidence type="ECO:0000313" key="3">
    <source>
        <dbReference type="RefSeq" id="XP_024943179.1"/>
    </source>
</evidence>
<dbReference type="PROSITE" id="PS50082">
    <property type="entry name" value="WD_REPEATS_2"/>
    <property type="match status" value="2"/>
</dbReference>
<dbReference type="AlphaFoldDB" id="A0AAJ7RLK4"/>
<gene>
    <name evidence="3" type="primary">LOC107269989</name>
</gene>
<dbReference type="RefSeq" id="XP_024943179.1">
    <property type="nucleotide sequence ID" value="XM_025087411.1"/>
</dbReference>
<dbReference type="KEGG" id="ccin:107269989"/>
<dbReference type="PROSITE" id="PS50294">
    <property type="entry name" value="WD_REPEATS_REGION"/>
    <property type="match status" value="1"/>
</dbReference>
<dbReference type="InterPro" id="IPR015943">
    <property type="entry name" value="WD40/YVTN_repeat-like_dom_sf"/>
</dbReference>
<feature type="repeat" description="WD" evidence="1">
    <location>
        <begin position="604"/>
        <end position="636"/>
    </location>
</feature>
<feature type="repeat" description="WD" evidence="1">
    <location>
        <begin position="511"/>
        <end position="544"/>
    </location>
</feature>
<dbReference type="InterPro" id="IPR001680">
    <property type="entry name" value="WD40_rpt"/>
</dbReference>
<sequence>MDDSENEKKKTWKVTVEKMRERLKNHIDENTFEGIREDKLYHGLKLSTSVTMLGKYIEICYCSESQEYLVLEPLQAVYRYSMQGRPILPSYTLSSTMGFTKMIWCDVARSLACYSTHDDLLWILTGTFVLYQIVRNEFRIENLAYEPLTNDLIVIGETKVTRYNLDHKEQTLNSWKTMCYVDSELGPLWKITCSSLIPQNTSLLRMAASYMTTLYVCPLESGKDKEDGAPAAFLERRSNATDATITGLLFHVTCHWIITGDQAGNVTGWNLKLECMMYCEAAHRGQVREIAAHPSICGFVTYADDDVFQVWSCNFRDKMETFTSFGEIRGIALNESAAAIATLGSKLNCFSMHQLYIFYAPLTHFATILHSTTHPMLPKRIVACSYDNIIRILSSPAGKQINVQILPKTLDVISTAYSYTTERLYTIILKTGEILVSSSKTYPMTFRYVWIDSGPAISCIVAYEHYEEIRDFDLKPQKPRVIHDICTIIIVGRVDGSLVVIDNTGKHDSTYRAHNGPVIQLWSSVSSRHIISVGSDRCVKIWHVFPDISQPLAVASSVYYTIPITNVVSMGNIVCMVSSTVRLKTHQLLMYDLTERIRLEHHSLKDHTKLIMAISSLDSLQICATSSMDNSIRIWDNQNNLLKILEINTKAYTITFSSLRGDIVFGAARHLYKIPYENYLSPKFRARIIINEIPEDPEEEELEENIEYVIYDNEVNRALALHPVSSTPLGSLDVRKGDVPRLDLMIQEHMCDQFRHRDEDIILIAQGLIKRNKLILNKAQMNRAVWDKYISDLLETSQTSSKDVTPHNIWGFMKKQSNVKKYHSKPGIFRMLYGRLFTLYRSIVNLLFYSNNYILLIGYSMERFSEYPDRIPDNVEHSDIPLFGFLPNSIVYTNVQEKVVKPTKSVEIVQKKIKYEYPPEFLASLMKDKESNETIVPLTLSQLVEFGENLTSMTVI</sequence>
<evidence type="ECO:0000256" key="1">
    <source>
        <dbReference type="PROSITE-ProRule" id="PRU00221"/>
    </source>
</evidence>
<dbReference type="PANTHER" id="PTHR45532">
    <property type="entry name" value="WD REPEAT-CONTAINING PROTEIN 97"/>
    <property type="match status" value="1"/>
</dbReference>
<reference evidence="3" key="1">
    <citation type="submission" date="2025-08" db="UniProtKB">
        <authorList>
            <consortium name="RefSeq"/>
        </authorList>
    </citation>
    <scope>IDENTIFICATION</scope>
</reference>
<accession>A0AAJ7RLK4</accession>
<protein>
    <submittedName>
        <fullName evidence="3">WD repeat-containing protein 97-like isoform X1</fullName>
    </submittedName>
</protein>
<name>A0AAJ7RLK4_CEPCN</name>
<proteinExistence type="predicted"/>